<dbReference type="SMART" id="SM00347">
    <property type="entry name" value="HTH_MARR"/>
    <property type="match status" value="1"/>
</dbReference>
<dbReference type="InterPro" id="IPR039422">
    <property type="entry name" value="MarR/SlyA-like"/>
</dbReference>
<dbReference type="GO" id="GO:0003677">
    <property type="term" value="F:DNA binding"/>
    <property type="evidence" value="ECO:0007669"/>
    <property type="project" value="UniProtKB-KW"/>
</dbReference>
<dbReference type="InterPro" id="IPR036390">
    <property type="entry name" value="WH_DNA-bd_sf"/>
</dbReference>
<dbReference type="SUPFAM" id="SSF46785">
    <property type="entry name" value="Winged helix' DNA-binding domain"/>
    <property type="match status" value="1"/>
</dbReference>
<keyword evidence="1" id="KW-0238">DNA-binding</keyword>
<evidence type="ECO:0000313" key="3">
    <source>
        <dbReference type="Proteomes" id="UP000275368"/>
    </source>
</evidence>
<dbReference type="PROSITE" id="PS50995">
    <property type="entry name" value="HTH_MARR_2"/>
    <property type="match status" value="1"/>
</dbReference>
<dbReference type="Pfam" id="PF01047">
    <property type="entry name" value="MarR"/>
    <property type="match status" value="1"/>
</dbReference>
<dbReference type="PRINTS" id="PR00598">
    <property type="entry name" value="HTHMARR"/>
</dbReference>
<dbReference type="EMBL" id="AP019308">
    <property type="protein sequence ID" value="BBH19690.1"/>
    <property type="molecule type" value="Genomic_DNA"/>
</dbReference>
<dbReference type="PANTHER" id="PTHR33164">
    <property type="entry name" value="TRANSCRIPTIONAL REGULATOR, MARR FAMILY"/>
    <property type="match status" value="1"/>
</dbReference>
<protein>
    <submittedName>
        <fullName evidence="2">Uncharacterized protein</fullName>
    </submittedName>
</protein>
<accession>A0A3G9ILI9</accession>
<name>A0A3G9ILI9_9BACL</name>
<dbReference type="InterPro" id="IPR036388">
    <property type="entry name" value="WH-like_DNA-bd_sf"/>
</dbReference>
<organism evidence="2 3">
    <name type="scientific">Paenibacillus baekrokdamisoli</name>
    <dbReference type="NCBI Taxonomy" id="1712516"/>
    <lineage>
        <taxon>Bacteria</taxon>
        <taxon>Bacillati</taxon>
        <taxon>Bacillota</taxon>
        <taxon>Bacilli</taxon>
        <taxon>Bacillales</taxon>
        <taxon>Paenibacillaceae</taxon>
        <taxon>Paenibacillus</taxon>
    </lineage>
</organism>
<evidence type="ECO:0000313" key="2">
    <source>
        <dbReference type="EMBL" id="BBH19690.1"/>
    </source>
</evidence>
<dbReference type="Proteomes" id="UP000275368">
    <property type="component" value="Chromosome"/>
</dbReference>
<dbReference type="AlphaFoldDB" id="A0A3G9ILI9"/>
<proteinExistence type="predicted"/>
<gene>
    <name evidence="2" type="ORF">Back11_10350</name>
</gene>
<dbReference type="GO" id="GO:0006950">
    <property type="term" value="P:response to stress"/>
    <property type="evidence" value="ECO:0007669"/>
    <property type="project" value="TreeGrafter"/>
</dbReference>
<dbReference type="KEGG" id="pbk:Back11_10350"/>
<evidence type="ECO:0000256" key="1">
    <source>
        <dbReference type="ARBA" id="ARBA00023125"/>
    </source>
</evidence>
<dbReference type="GO" id="GO:0003700">
    <property type="term" value="F:DNA-binding transcription factor activity"/>
    <property type="evidence" value="ECO:0007669"/>
    <property type="project" value="InterPro"/>
</dbReference>
<dbReference type="Gene3D" id="1.10.10.10">
    <property type="entry name" value="Winged helix-like DNA-binding domain superfamily/Winged helix DNA-binding domain"/>
    <property type="match status" value="1"/>
</dbReference>
<dbReference type="PANTHER" id="PTHR33164:SF43">
    <property type="entry name" value="HTH-TYPE TRANSCRIPTIONAL REPRESSOR YETL"/>
    <property type="match status" value="1"/>
</dbReference>
<dbReference type="InterPro" id="IPR000835">
    <property type="entry name" value="HTH_MarR-typ"/>
</dbReference>
<reference evidence="2 3" key="1">
    <citation type="submission" date="2018-11" db="EMBL/GenBank/DDBJ databases">
        <title>Complete genome sequence of Paenibacillus baekrokdamisoli strain KCTC 33723.</title>
        <authorList>
            <person name="Kang S.W."/>
            <person name="Lee K.C."/>
            <person name="Kim K.K."/>
            <person name="Kim J.S."/>
            <person name="Kim D.S."/>
            <person name="Ko S.H."/>
            <person name="Yang S.H."/>
            <person name="Lee J.S."/>
        </authorList>
    </citation>
    <scope>NUCLEOTIDE SEQUENCE [LARGE SCALE GENOMIC DNA]</scope>
    <source>
        <strain evidence="2 3">KCTC 33723</strain>
    </source>
</reference>
<sequence>MSLIISTEFAKLWMKMTKDWKTHLEEELSPGLTEGQLVVLELLLQYQPMKPSDLLAYLATTPAAITTLLDRMERAGLVVRSRDERDRRIVWVTVTEKGDAEAKRGIAIREAFIDGALDRISSHNQQLLVYLLGKVAHT</sequence>
<keyword evidence="3" id="KW-1185">Reference proteome</keyword>